<sequence>MCMKGLEDQKQLKLPEESIDCLGNRVAGWVLHCPEMCFVATCTRCHRHMVSHFTHALSIAVLLSRRGIAEIAPMALLVKYFALFLRYHSFFQRMQFPTHTVYHL</sequence>
<keyword evidence="2" id="KW-1185">Reference proteome</keyword>
<accession>A0A5C3E0X2</accession>
<dbReference type="AlphaFoldDB" id="A0A5C3E0X2"/>
<dbReference type="Proteomes" id="UP000324022">
    <property type="component" value="Unassembled WGS sequence"/>
</dbReference>
<evidence type="ECO:0000313" key="2">
    <source>
        <dbReference type="Proteomes" id="UP000324022"/>
    </source>
</evidence>
<gene>
    <name evidence="1" type="ORF">UTRI_03631</name>
</gene>
<evidence type="ECO:0000313" key="1">
    <source>
        <dbReference type="EMBL" id="SPO24363.1"/>
    </source>
</evidence>
<reference evidence="1 2" key="1">
    <citation type="submission" date="2018-03" db="EMBL/GenBank/DDBJ databases">
        <authorList>
            <person name="Guldener U."/>
        </authorList>
    </citation>
    <scope>NUCLEOTIDE SEQUENCE [LARGE SCALE GENOMIC DNA]</scope>
    <source>
        <strain evidence="1 2">NBRC100155</strain>
    </source>
</reference>
<name>A0A5C3E0X2_9BASI</name>
<proteinExistence type="predicted"/>
<dbReference type="EMBL" id="OOIN01000007">
    <property type="protein sequence ID" value="SPO24363.1"/>
    <property type="molecule type" value="Genomic_DNA"/>
</dbReference>
<organism evidence="1 2">
    <name type="scientific">Ustilago trichophora</name>
    <dbReference type="NCBI Taxonomy" id="86804"/>
    <lineage>
        <taxon>Eukaryota</taxon>
        <taxon>Fungi</taxon>
        <taxon>Dikarya</taxon>
        <taxon>Basidiomycota</taxon>
        <taxon>Ustilaginomycotina</taxon>
        <taxon>Ustilaginomycetes</taxon>
        <taxon>Ustilaginales</taxon>
        <taxon>Ustilaginaceae</taxon>
        <taxon>Ustilago</taxon>
    </lineage>
</organism>
<protein>
    <submittedName>
        <fullName evidence="1">Uncharacterized protein</fullName>
    </submittedName>
</protein>